<dbReference type="InParanoid" id="A0D0Y4"/>
<keyword evidence="2" id="KW-1185">Reference proteome</keyword>
<dbReference type="KEGG" id="ptm:GSPATT00012253001"/>
<reference evidence="1 2" key="1">
    <citation type="journal article" date="2006" name="Nature">
        <title>Global trends of whole-genome duplications revealed by the ciliate Paramecium tetraurelia.</title>
        <authorList>
            <consortium name="Genoscope"/>
            <person name="Aury J.-M."/>
            <person name="Jaillon O."/>
            <person name="Duret L."/>
            <person name="Noel B."/>
            <person name="Jubin C."/>
            <person name="Porcel B.M."/>
            <person name="Segurens B."/>
            <person name="Daubin V."/>
            <person name="Anthouard V."/>
            <person name="Aiach N."/>
            <person name="Arnaiz O."/>
            <person name="Billaut A."/>
            <person name="Beisson J."/>
            <person name="Blanc I."/>
            <person name="Bouhouche K."/>
            <person name="Camara F."/>
            <person name="Duharcourt S."/>
            <person name="Guigo R."/>
            <person name="Gogendeau D."/>
            <person name="Katinka M."/>
            <person name="Keller A.-M."/>
            <person name="Kissmehl R."/>
            <person name="Klotz C."/>
            <person name="Koll F."/>
            <person name="Le Moue A."/>
            <person name="Lepere C."/>
            <person name="Malinsky S."/>
            <person name="Nowacki M."/>
            <person name="Nowak J.K."/>
            <person name="Plattner H."/>
            <person name="Poulain J."/>
            <person name="Ruiz F."/>
            <person name="Serrano V."/>
            <person name="Zagulski M."/>
            <person name="Dessen P."/>
            <person name="Betermier M."/>
            <person name="Weissenbach J."/>
            <person name="Scarpelli C."/>
            <person name="Schachter V."/>
            <person name="Sperling L."/>
            <person name="Meyer E."/>
            <person name="Cohen J."/>
            <person name="Wincker P."/>
        </authorList>
    </citation>
    <scope>NUCLEOTIDE SEQUENCE [LARGE SCALE GENOMIC DNA]</scope>
    <source>
        <strain evidence="1 2">Stock d4-2</strain>
    </source>
</reference>
<protein>
    <submittedName>
        <fullName evidence="1">Uncharacterized protein</fullName>
    </submittedName>
</protein>
<proteinExistence type="predicted"/>
<dbReference type="RefSeq" id="XP_001444098.1">
    <property type="nucleotide sequence ID" value="XM_001444061.1"/>
</dbReference>
<name>A0D0Y4_PARTE</name>
<dbReference type="AlphaFoldDB" id="A0D0Y4"/>
<organism evidence="1 2">
    <name type="scientific">Paramecium tetraurelia</name>
    <dbReference type="NCBI Taxonomy" id="5888"/>
    <lineage>
        <taxon>Eukaryota</taxon>
        <taxon>Sar</taxon>
        <taxon>Alveolata</taxon>
        <taxon>Ciliophora</taxon>
        <taxon>Intramacronucleata</taxon>
        <taxon>Oligohymenophorea</taxon>
        <taxon>Peniculida</taxon>
        <taxon>Parameciidae</taxon>
        <taxon>Paramecium</taxon>
    </lineage>
</organism>
<evidence type="ECO:0000313" key="2">
    <source>
        <dbReference type="Proteomes" id="UP000000600"/>
    </source>
</evidence>
<sequence length="94" mass="11032">MANMLEDQQKSTLQVAYNQVITKSKLLRSFSLLDTVTIQPFKKVFQIDNRGNQQECQSIYCQQFHQACLYKINEIYELLESSLQSSIFTLEKIF</sequence>
<gene>
    <name evidence="1" type="ORF">GSPATT00012253001</name>
</gene>
<dbReference type="EMBL" id="CT868241">
    <property type="protein sequence ID" value="CAK76701.1"/>
    <property type="molecule type" value="Genomic_DNA"/>
</dbReference>
<dbReference type="HOGENOM" id="CLU_2390757_0_0_1"/>
<dbReference type="GeneID" id="5029882"/>
<evidence type="ECO:0000313" key="1">
    <source>
        <dbReference type="EMBL" id="CAK76701.1"/>
    </source>
</evidence>
<dbReference type="Proteomes" id="UP000000600">
    <property type="component" value="Unassembled WGS sequence"/>
</dbReference>
<accession>A0D0Y4</accession>